<reference evidence="4 5" key="1">
    <citation type="submission" date="2024-02" db="EMBL/GenBank/DDBJ databases">
        <title>Genome sequence of Aquincola sp. MAHUQ-54.</title>
        <authorList>
            <person name="Huq M.A."/>
        </authorList>
    </citation>
    <scope>NUCLEOTIDE SEQUENCE [LARGE SCALE GENOMIC DNA]</scope>
    <source>
        <strain evidence="4 5">MAHUQ-54</strain>
    </source>
</reference>
<dbReference type="Proteomes" id="UP001336250">
    <property type="component" value="Unassembled WGS sequence"/>
</dbReference>
<dbReference type="GO" id="GO:0016491">
    <property type="term" value="F:oxidoreductase activity"/>
    <property type="evidence" value="ECO:0007669"/>
    <property type="project" value="UniProtKB-KW"/>
</dbReference>
<evidence type="ECO:0000313" key="5">
    <source>
        <dbReference type="Proteomes" id="UP001336250"/>
    </source>
</evidence>
<dbReference type="SUPFAM" id="SSF51735">
    <property type="entry name" value="NAD(P)-binding Rossmann-fold domains"/>
    <property type="match status" value="1"/>
</dbReference>
<dbReference type="PANTHER" id="PTHR43333:SF1">
    <property type="entry name" value="D-ISOMER SPECIFIC 2-HYDROXYACID DEHYDROGENASE NAD-BINDING DOMAIN-CONTAINING PROTEIN"/>
    <property type="match status" value="1"/>
</dbReference>
<protein>
    <submittedName>
        <fullName evidence="4">Glyoxylate/hydroxypyruvate reductase A</fullName>
    </submittedName>
</protein>
<name>A0AAW9Q8R4_9BURK</name>
<dbReference type="Gene3D" id="3.40.50.720">
    <property type="entry name" value="NAD(P)-binding Rossmann-like Domain"/>
    <property type="match status" value="2"/>
</dbReference>
<dbReference type="GO" id="GO:0051287">
    <property type="term" value="F:NAD binding"/>
    <property type="evidence" value="ECO:0007669"/>
    <property type="project" value="InterPro"/>
</dbReference>
<keyword evidence="5" id="KW-1185">Reference proteome</keyword>
<dbReference type="EMBL" id="JAZIBG010000031">
    <property type="protein sequence ID" value="MEF7615421.1"/>
    <property type="molecule type" value="Genomic_DNA"/>
</dbReference>
<dbReference type="PANTHER" id="PTHR43333">
    <property type="entry name" value="2-HACID_DH_C DOMAIN-CONTAINING PROTEIN"/>
    <property type="match status" value="1"/>
</dbReference>
<dbReference type="CDD" id="cd12164">
    <property type="entry name" value="GDH_like_2"/>
    <property type="match status" value="1"/>
</dbReference>
<comment type="caution">
    <text evidence="4">The sequence shown here is derived from an EMBL/GenBank/DDBJ whole genome shotgun (WGS) entry which is preliminary data.</text>
</comment>
<accession>A0AAW9Q8R4</accession>
<dbReference type="RefSeq" id="WP_332290678.1">
    <property type="nucleotide sequence ID" value="NZ_JAZIBG010000031.1"/>
</dbReference>
<keyword evidence="1" id="KW-0560">Oxidoreductase</keyword>
<feature type="domain" description="D-isomer specific 2-hydroxyacid dehydrogenase NAD-binding" evidence="3">
    <location>
        <begin position="110"/>
        <end position="272"/>
    </location>
</feature>
<gene>
    <name evidence="4" type="ORF">V4F39_15990</name>
</gene>
<evidence type="ECO:0000256" key="2">
    <source>
        <dbReference type="ARBA" id="ARBA00023027"/>
    </source>
</evidence>
<organism evidence="4 5">
    <name type="scientific">Aquincola agrisoli</name>
    <dbReference type="NCBI Taxonomy" id="3119538"/>
    <lineage>
        <taxon>Bacteria</taxon>
        <taxon>Pseudomonadati</taxon>
        <taxon>Pseudomonadota</taxon>
        <taxon>Betaproteobacteria</taxon>
        <taxon>Burkholderiales</taxon>
        <taxon>Sphaerotilaceae</taxon>
        <taxon>Aquincola</taxon>
    </lineage>
</organism>
<dbReference type="Pfam" id="PF02826">
    <property type="entry name" value="2-Hacid_dh_C"/>
    <property type="match status" value="1"/>
</dbReference>
<sequence length="307" mass="32961">MKRAAPMDVLLAGNLGTDERAAWSAALSAALPEARWWWDDAPFPAAMIEAAVVANPAPGRLQGLPRLRLIQSLWAGVDRLLGDPTLPEDVPVARMVDPAMNEAMAETALWATLSLHRGFFAYARQQAGGLWQQHPQRRADEVRATVLGTGQMGQATLRRLQQQGYRAAGWRRADGPQALAPLLARSDVVINLLPLTPQTAGMLGAPLFAALPRGAGIVNLARGGHLVEADLLAALDSGHIGHAVLDVFAAEPLPPVHPFWSHPRITVLPHVAAQTDPRSAARVAAANLRALRDGLPLQHLVDRTRGY</sequence>
<dbReference type="InterPro" id="IPR006140">
    <property type="entry name" value="D-isomer_DH_NAD-bd"/>
</dbReference>
<evidence type="ECO:0000259" key="3">
    <source>
        <dbReference type="Pfam" id="PF02826"/>
    </source>
</evidence>
<dbReference type="AlphaFoldDB" id="A0AAW9Q8R4"/>
<proteinExistence type="predicted"/>
<evidence type="ECO:0000256" key="1">
    <source>
        <dbReference type="ARBA" id="ARBA00023002"/>
    </source>
</evidence>
<keyword evidence="2" id="KW-0520">NAD</keyword>
<evidence type="ECO:0000313" key="4">
    <source>
        <dbReference type="EMBL" id="MEF7615421.1"/>
    </source>
</evidence>
<dbReference type="InterPro" id="IPR036291">
    <property type="entry name" value="NAD(P)-bd_dom_sf"/>
</dbReference>